<protein>
    <submittedName>
        <fullName evidence="3">Uncharacterized protein</fullName>
    </submittedName>
</protein>
<reference evidence="3 4" key="1">
    <citation type="journal article" date="2018" name="Sci. Rep.">
        <title>Genomic signatures of local adaptation to the degree of environmental predictability in rotifers.</title>
        <authorList>
            <person name="Franch-Gras L."/>
            <person name="Hahn C."/>
            <person name="Garcia-Roger E.M."/>
            <person name="Carmona M.J."/>
            <person name="Serra M."/>
            <person name="Gomez A."/>
        </authorList>
    </citation>
    <scope>NUCLEOTIDE SEQUENCE [LARGE SCALE GENOMIC DNA]</scope>
    <source>
        <strain evidence="3">HYR1</strain>
    </source>
</reference>
<keyword evidence="2" id="KW-0472">Membrane</keyword>
<feature type="coiled-coil region" evidence="1">
    <location>
        <begin position="501"/>
        <end position="596"/>
    </location>
</feature>
<sequence>MVTIHIEQRLQKIGKRDIHQYLRNCPLFIKIDKRIFIYSISNFFKFYDWNSRSRLFYFKIFFGILIFLLVIHYNELDLIMRPILELTMSQTNTDIAQNVPKIKTFPDDQPIIDTFYCEKCYDMIIYFIDECDFLSWKSTKFERSSKKFEKSYIDYRLRLDDLQFIYDELKADKEALDEEFQLLQQRALTTEMSHVTKTTTVNDTKKTSKIILSLDDMKLDDAENMDSKNPKSISLDLDSFDKYFLNSHITLNRSHLQLMFDYLAKMIINRQKNSKIVLVNQTDTKSIRYDSDFDMRKDELLDADEHLRTELKKSRDLNQNLELKIKNLTESNRILTETNFNLVEETTKLGCSLNDKIEAELKQVKEELRHEKEQSVKIVSENENFKNEIQQIYETLEIQNHLIKNSENTGKLLADKDNDIIQLRTKLDQISKEHDDYIFLTDEKIKKLKLEMCEKNENCFKIEQEMAQLKEKNQMLVSHFQYELSTITEEYRKNLSEAEQRTQETGANKNFELERENLKKQIEGLKSKLEESVAQKASQKNEFEKLIDQKCQEISAEHEDLVKKLNTQMEELRSKIKNSQDECTHYKTELESALNKIINLSTNNTELHNVVSEEEEMMTQDRKTMENLHLEVAELKKSLELANAEIKKLNDDKNRKASEECMDVDMETDEPLILLNETNSDLGLLKQQITERESEITRLRSELSKMEQSNQILNAEFGRMRQFFESELAESKTKHDQKVELLNNKINEISNEKISLENELKNDKNNMETNTQKLIDLESKLAENENQIENFKLKISSLETDKLMVESTKDQESQNCAKLQSEIDILKTELDHEKANNEKKFFQKEELIQDLETKLEHSKQLIQTLNEKIEDLEIQKGELESNSENLRKSHDLDKDNSRIFQEQIQNLKLKYDQYVSENEAKISCLENQSSELIRSLEMFKSENADKQSSLESSSEELRVLREKFDLLSHEHNFVKQQKENEILDMNNKLAEWNQRYEQAISDWHQEEKLAFAEIEQIKEENKNKTNELDCLSQRYKTLTSESESNILCYQQKLEKYSTQIEVLTVELNNFKNKFDERESILENLKVELDTTLVGKSELESKVVEMEEANNRITHEKNSLITVKSDLEQAHLRLENENMELRKDIYRLRSDLHNLRETQDFGVTNSEILSSENEDLLAKLDETRQKLELQTNESNNRIRDFENQVQILNSKLEEVNREHEIYVNQTKCQMEQYENIKQYLEKNLAQNLEKIKDLESQLAELNQRQTNYSQQIELEITNLRNENHKLDTALKENSNMHENFVRDSEQIILELGQKYECLKRDNEEKMEQMTAEFEVARSKFKSDIDNLQSEVNKYEAQKTELECLIQKLNEAHEDKIVQFECKIKDYEKENESIKFEHEKKFCQEKTIFDQTVKQYDEKIDQLEQKICQYQQIKSNLESNLENFEKEEVLSKQKIDQLQSQLETLSQNHQIHCQETKTVISNLESHIAQLNQSIEAINGEKKCLQSQIESLDQQINSDAVKFQACVDEIQTKLNDSKKAYDCLMSESEQKITSMNQVIKEYESNKQLMDSNFKKLNEQMESVCQKHSEYVTEMETKMRDTQSQLE</sequence>
<keyword evidence="1" id="KW-0175">Coiled coil</keyword>
<feature type="transmembrane region" description="Helical" evidence="2">
    <location>
        <begin position="55"/>
        <end position="73"/>
    </location>
</feature>
<gene>
    <name evidence="3" type="ORF">BpHYR1_052899</name>
</gene>
<evidence type="ECO:0000256" key="2">
    <source>
        <dbReference type="SAM" id="Phobius"/>
    </source>
</evidence>
<accession>A0A3M7RRK6</accession>
<comment type="caution">
    <text evidence="3">The sequence shown here is derived from an EMBL/GenBank/DDBJ whole genome shotgun (WGS) entry which is preliminary data.</text>
</comment>
<dbReference type="PANTHER" id="PTHR23159">
    <property type="entry name" value="CENTROSOMAL PROTEIN 2"/>
    <property type="match status" value="1"/>
</dbReference>
<name>A0A3M7RRK6_BRAPC</name>
<dbReference type="OrthoDB" id="5412539at2759"/>
<feature type="coiled-coil region" evidence="1">
    <location>
        <begin position="943"/>
        <end position="1512"/>
    </location>
</feature>
<feature type="coiled-coil region" evidence="1">
    <location>
        <begin position="1542"/>
        <end position="1576"/>
    </location>
</feature>
<proteinExistence type="predicted"/>
<feature type="non-terminal residue" evidence="3">
    <location>
        <position position="1603"/>
    </location>
</feature>
<feature type="coiled-coil region" evidence="1">
    <location>
        <begin position="159"/>
        <end position="186"/>
    </location>
</feature>
<evidence type="ECO:0000313" key="3">
    <source>
        <dbReference type="EMBL" id="RNA26196.1"/>
    </source>
</evidence>
<dbReference type="STRING" id="10195.A0A3M7RRK6"/>
<evidence type="ECO:0000313" key="4">
    <source>
        <dbReference type="Proteomes" id="UP000276133"/>
    </source>
</evidence>
<dbReference type="EMBL" id="REGN01002780">
    <property type="protein sequence ID" value="RNA26196.1"/>
    <property type="molecule type" value="Genomic_DNA"/>
</dbReference>
<organism evidence="3 4">
    <name type="scientific">Brachionus plicatilis</name>
    <name type="common">Marine rotifer</name>
    <name type="synonym">Brachionus muelleri</name>
    <dbReference type="NCBI Taxonomy" id="10195"/>
    <lineage>
        <taxon>Eukaryota</taxon>
        <taxon>Metazoa</taxon>
        <taxon>Spiralia</taxon>
        <taxon>Gnathifera</taxon>
        <taxon>Rotifera</taxon>
        <taxon>Eurotatoria</taxon>
        <taxon>Monogononta</taxon>
        <taxon>Pseudotrocha</taxon>
        <taxon>Ploima</taxon>
        <taxon>Brachionidae</taxon>
        <taxon>Brachionus</taxon>
    </lineage>
</organism>
<dbReference type="PANTHER" id="PTHR23159:SF31">
    <property type="entry name" value="CENTROSOME-ASSOCIATED PROTEIN CEP250 ISOFORM X1"/>
    <property type="match status" value="1"/>
</dbReference>
<dbReference type="Proteomes" id="UP000276133">
    <property type="component" value="Unassembled WGS sequence"/>
</dbReference>
<feature type="coiled-coil region" evidence="1">
    <location>
        <begin position="311"/>
        <end position="374"/>
    </location>
</feature>
<keyword evidence="4" id="KW-1185">Reference proteome</keyword>
<keyword evidence="2" id="KW-0812">Transmembrane</keyword>
<evidence type="ECO:0000256" key="1">
    <source>
        <dbReference type="SAM" id="Coils"/>
    </source>
</evidence>
<keyword evidence="2" id="KW-1133">Transmembrane helix</keyword>
<feature type="coiled-coil region" evidence="1">
    <location>
        <begin position="625"/>
        <end position="889"/>
    </location>
</feature>